<proteinExistence type="predicted"/>
<evidence type="ECO:0000313" key="2">
    <source>
        <dbReference type="Proteomes" id="UP000254712"/>
    </source>
</evidence>
<reference evidence="1 2" key="1">
    <citation type="submission" date="2018-06" db="EMBL/GenBank/DDBJ databases">
        <authorList>
            <consortium name="Pathogen Informatics"/>
            <person name="Doyle S."/>
        </authorList>
    </citation>
    <scope>NUCLEOTIDE SEQUENCE [LARGE SCALE GENOMIC DNA]</scope>
    <source>
        <strain evidence="1 2">NCTC8261</strain>
    </source>
</reference>
<sequence>MLITVTSLVEDDDDVFLWRREGAKGMKRVVNRPVALTLTGPTMERLPIMREQDRPADGRSRPVRNLSAISASLSVMVLLTV</sequence>
<name>A0A379WYI4_SALET</name>
<protein>
    <submittedName>
        <fullName evidence="1">Uncharacterized protein</fullName>
    </submittedName>
</protein>
<dbReference type="Proteomes" id="UP000254712">
    <property type="component" value="Unassembled WGS sequence"/>
</dbReference>
<dbReference type="AlphaFoldDB" id="A0A379WYI4"/>
<gene>
    <name evidence="1" type="ORF">NCTC8261_04753</name>
</gene>
<organism evidence="1 2">
    <name type="scientific">Salmonella enterica I</name>
    <dbReference type="NCBI Taxonomy" id="59201"/>
    <lineage>
        <taxon>Bacteria</taxon>
        <taxon>Pseudomonadati</taxon>
        <taxon>Pseudomonadota</taxon>
        <taxon>Gammaproteobacteria</taxon>
        <taxon>Enterobacterales</taxon>
        <taxon>Enterobacteriaceae</taxon>
        <taxon>Salmonella</taxon>
    </lineage>
</organism>
<accession>A0A379WYI4</accession>
<dbReference type="EMBL" id="UGXT01000002">
    <property type="protein sequence ID" value="SUH38426.1"/>
    <property type="molecule type" value="Genomic_DNA"/>
</dbReference>
<evidence type="ECO:0000313" key="1">
    <source>
        <dbReference type="EMBL" id="SUH38426.1"/>
    </source>
</evidence>